<evidence type="ECO:0000313" key="7">
    <source>
        <dbReference type="EMBL" id="XBO42768.1"/>
    </source>
</evidence>
<feature type="region of interest" description="Disordered" evidence="4">
    <location>
        <begin position="75"/>
        <end position="100"/>
    </location>
</feature>
<gene>
    <name evidence="3 7" type="primary">rimP</name>
    <name evidence="7" type="ORF">ABEG17_14485</name>
</gene>
<evidence type="ECO:0000259" key="5">
    <source>
        <dbReference type="Pfam" id="PF02576"/>
    </source>
</evidence>
<dbReference type="Gene3D" id="3.30.300.70">
    <property type="entry name" value="RimP-like superfamily, N-terminal"/>
    <property type="match status" value="1"/>
</dbReference>
<evidence type="ECO:0000256" key="3">
    <source>
        <dbReference type="HAMAP-Rule" id="MF_01077"/>
    </source>
</evidence>
<dbReference type="InterPro" id="IPR003728">
    <property type="entry name" value="Ribosome_maturation_RimP"/>
</dbReference>
<feature type="compositionally biased region" description="Basic and acidic residues" evidence="4">
    <location>
        <begin position="186"/>
        <end position="196"/>
    </location>
</feature>
<feature type="region of interest" description="Disordered" evidence="4">
    <location>
        <begin position="167"/>
        <end position="202"/>
    </location>
</feature>
<dbReference type="NCBIfam" id="NF000930">
    <property type="entry name" value="PRK00092.2-2"/>
    <property type="match status" value="1"/>
</dbReference>
<dbReference type="InterPro" id="IPR035956">
    <property type="entry name" value="RimP_N_sf"/>
</dbReference>
<keyword evidence="2 3" id="KW-0690">Ribosome biogenesis</keyword>
<evidence type="ECO:0000259" key="6">
    <source>
        <dbReference type="Pfam" id="PF17384"/>
    </source>
</evidence>
<dbReference type="PANTHER" id="PTHR33867:SF1">
    <property type="entry name" value="RIBOSOME MATURATION FACTOR RIMP"/>
    <property type="match status" value="1"/>
</dbReference>
<proteinExistence type="inferred from homology"/>
<accession>A0AAU7JR90</accession>
<dbReference type="GO" id="GO:0006412">
    <property type="term" value="P:translation"/>
    <property type="evidence" value="ECO:0007669"/>
    <property type="project" value="TreeGrafter"/>
</dbReference>
<name>A0AAU7JR90_9MICO</name>
<dbReference type="InterPro" id="IPR028989">
    <property type="entry name" value="RimP_N"/>
</dbReference>
<evidence type="ECO:0000256" key="4">
    <source>
        <dbReference type="SAM" id="MobiDB-lite"/>
    </source>
</evidence>
<dbReference type="SUPFAM" id="SSF75420">
    <property type="entry name" value="YhbC-like, N-terminal domain"/>
    <property type="match status" value="1"/>
</dbReference>
<dbReference type="RefSeq" id="WP_406830187.1">
    <property type="nucleotide sequence ID" value="NZ_CP157483.1"/>
</dbReference>
<comment type="subcellular location">
    <subcellularLocation>
        <location evidence="3">Cytoplasm</location>
    </subcellularLocation>
</comment>
<dbReference type="Pfam" id="PF02576">
    <property type="entry name" value="RimP_N"/>
    <property type="match status" value="1"/>
</dbReference>
<dbReference type="PANTHER" id="PTHR33867">
    <property type="entry name" value="RIBOSOME MATURATION FACTOR RIMP"/>
    <property type="match status" value="1"/>
</dbReference>
<dbReference type="InterPro" id="IPR028998">
    <property type="entry name" value="RimP_C"/>
</dbReference>
<dbReference type="GO" id="GO:0005829">
    <property type="term" value="C:cytosol"/>
    <property type="evidence" value="ECO:0007669"/>
    <property type="project" value="TreeGrafter"/>
</dbReference>
<sequence>MSVKDQIRPAVDGPLAALGLLVEDVAVTPAGKRRLVRIWIDRVLPESPDATTSATEPLTLDEVADATRAVSDALDDSGAMGEQPYTLEVTSPGLDRPLTEPRHFRRNVTRLVTLTPLEGPSVTGRVVAAGPDALTVEVPAEKKTPARTVELAYAALSRAVVEVEFSRPSAGATAGDDLHDDDLHDDDLHDDEHGGDADTEEN</sequence>
<dbReference type="HAMAP" id="MF_01077">
    <property type="entry name" value="RimP"/>
    <property type="match status" value="1"/>
</dbReference>
<dbReference type="GO" id="GO:0000028">
    <property type="term" value="P:ribosomal small subunit assembly"/>
    <property type="evidence" value="ECO:0007669"/>
    <property type="project" value="TreeGrafter"/>
</dbReference>
<feature type="domain" description="Ribosome maturation factor RimP C-terminal" evidence="6">
    <location>
        <begin position="98"/>
        <end position="165"/>
    </location>
</feature>
<dbReference type="CDD" id="cd01734">
    <property type="entry name" value="YlxS_C"/>
    <property type="match status" value="1"/>
</dbReference>
<keyword evidence="1 3" id="KW-0963">Cytoplasm</keyword>
<dbReference type="EMBL" id="CP157483">
    <property type="protein sequence ID" value="XBO42768.1"/>
    <property type="molecule type" value="Genomic_DNA"/>
</dbReference>
<protein>
    <recommendedName>
        <fullName evidence="3">Ribosome maturation factor RimP</fullName>
    </recommendedName>
</protein>
<feature type="domain" description="Ribosome maturation factor RimP N-terminal" evidence="5">
    <location>
        <begin position="13"/>
        <end position="95"/>
    </location>
</feature>
<comment type="function">
    <text evidence="3">Required for maturation of 30S ribosomal subunits.</text>
</comment>
<reference evidence="7" key="1">
    <citation type="submission" date="2024-05" db="EMBL/GenBank/DDBJ databases">
        <authorList>
            <person name="Kim S."/>
            <person name="Heo J."/>
            <person name="Choi H."/>
            <person name="Choi Y."/>
            <person name="Kwon S.-W."/>
            <person name="Kim Y."/>
        </authorList>
    </citation>
    <scope>NUCLEOTIDE SEQUENCE</scope>
    <source>
        <strain evidence="7">KACC 23699</strain>
    </source>
</reference>
<evidence type="ECO:0000256" key="1">
    <source>
        <dbReference type="ARBA" id="ARBA00022490"/>
    </source>
</evidence>
<dbReference type="Pfam" id="PF17384">
    <property type="entry name" value="DUF150_C"/>
    <property type="match status" value="1"/>
</dbReference>
<dbReference type="AlphaFoldDB" id="A0AAU7JR90"/>
<comment type="similarity">
    <text evidence="3">Belongs to the RimP family.</text>
</comment>
<organism evidence="7">
    <name type="scientific">Pedococcus sp. KACC 23699</name>
    <dbReference type="NCBI Taxonomy" id="3149228"/>
    <lineage>
        <taxon>Bacteria</taxon>
        <taxon>Bacillati</taxon>
        <taxon>Actinomycetota</taxon>
        <taxon>Actinomycetes</taxon>
        <taxon>Micrococcales</taxon>
        <taxon>Intrasporangiaceae</taxon>
        <taxon>Pedococcus</taxon>
    </lineage>
</organism>
<evidence type="ECO:0000256" key="2">
    <source>
        <dbReference type="ARBA" id="ARBA00022517"/>
    </source>
</evidence>